<dbReference type="PANTHER" id="PTHR35813">
    <property type="entry name" value="INNER MEMBRANE PROTEIN YBAN"/>
    <property type="match status" value="1"/>
</dbReference>
<dbReference type="AlphaFoldDB" id="A0A3P5XIW5"/>
<dbReference type="EMBL" id="UXAW01000081">
    <property type="protein sequence ID" value="VDC30780.1"/>
    <property type="molecule type" value="Genomic_DNA"/>
</dbReference>
<dbReference type="PANTHER" id="PTHR35813:SF1">
    <property type="entry name" value="INNER MEMBRANE PROTEIN YBAN"/>
    <property type="match status" value="1"/>
</dbReference>
<keyword evidence="1" id="KW-0812">Transmembrane</keyword>
<dbReference type="Pfam" id="PF04304">
    <property type="entry name" value="DUF454"/>
    <property type="match status" value="1"/>
</dbReference>
<accession>A0A3P5XIW5</accession>
<name>A0A3P5XIW5_9RHOB</name>
<keyword evidence="3" id="KW-1185">Reference proteome</keyword>
<evidence type="ECO:0000256" key="1">
    <source>
        <dbReference type="SAM" id="Phobius"/>
    </source>
</evidence>
<sequence length="141" mass="15215">MSDDQNLPLFPPSGPQRGAAMKPLWFTAGALALVLGIIGIFLPLLPTTPFVILAAACFARSSERMHDWLLNHRSFGPAIRNWREHRAISPRGKKFALIAMAGAFVISLALGVPYWALLAQGLVLVAMGSWIATRPDGPKTG</sequence>
<reference evidence="2 3" key="1">
    <citation type="submission" date="2018-11" db="EMBL/GenBank/DDBJ databases">
        <authorList>
            <person name="Criscuolo A."/>
        </authorList>
    </citation>
    <scope>NUCLEOTIDE SEQUENCE [LARGE SCALE GENOMIC DNA]</scope>
    <source>
        <strain evidence="2">ACIP111625</strain>
    </source>
</reference>
<feature type="transmembrane region" description="Helical" evidence="1">
    <location>
        <begin position="95"/>
        <end position="117"/>
    </location>
</feature>
<dbReference type="InterPro" id="IPR007401">
    <property type="entry name" value="DUF454"/>
</dbReference>
<evidence type="ECO:0000313" key="3">
    <source>
        <dbReference type="Proteomes" id="UP000277498"/>
    </source>
</evidence>
<dbReference type="PIRSF" id="PIRSF016789">
    <property type="entry name" value="DUF454"/>
    <property type="match status" value="1"/>
</dbReference>
<dbReference type="Proteomes" id="UP000277498">
    <property type="component" value="Unassembled WGS sequence"/>
</dbReference>
<keyword evidence="1" id="KW-0472">Membrane</keyword>
<protein>
    <submittedName>
        <fullName evidence="2">Inner membrane protein YbaN</fullName>
    </submittedName>
</protein>
<gene>
    <name evidence="2" type="primary">ybaN</name>
    <name evidence="2" type="ORF">XINFAN_02686</name>
</gene>
<dbReference type="GO" id="GO:0005886">
    <property type="term" value="C:plasma membrane"/>
    <property type="evidence" value="ECO:0007669"/>
    <property type="project" value="TreeGrafter"/>
</dbReference>
<evidence type="ECO:0000313" key="2">
    <source>
        <dbReference type="EMBL" id="VDC30780.1"/>
    </source>
</evidence>
<organism evidence="2 3">
    <name type="scientific">Pseudogemmobacter humi</name>
    <dbReference type="NCBI Taxonomy" id="2483812"/>
    <lineage>
        <taxon>Bacteria</taxon>
        <taxon>Pseudomonadati</taxon>
        <taxon>Pseudomonadota</taxon>
        <taxon>Alphaproteobacteria</taxon>
        <taxon>Rhodobacterales</taxon>
        <taxon>Paracoccaceae</taxon>
        <taxon>Pseudogemmobacter</taxon>
    </lineage>
</organism>
<proteinExistence type="predicted"/>
<keyword evidence="1" id="KW-1133">Transmembrane helix</keyword>
<feature type="transmembrane region" description="Helical" evidence="1">
    <location>
        <begin position="25"/>
        <end position="58"/>
    </location>
</feature>